<organism evidence="13 14">
    <name type="scientific">Aphis craccivora</name>
    <name type="common">Cowpea aphid</name>
    <dbReference type="NCBI Taxonomy" id="307492"/>
    <lineage>
        <taxon>Eukaryota</taxon>
        <taxon>Metazoa</taxon>
        <taxon>Ecdysozoa</taxon>
        <taxon>Arthropoda</taxon>
        <taxon>Hexapoda</taxon>
        <taxon>Insecta</taxon>
        <taxon>Pterygota</taxon>
        <taxon>Neoptera</taxon>
        <taxon>Paraneoptera</taxon>
        <taxon>Hemiptera</taxon>
        <taxon>Sternorrhyncha</taxon>
        <taxon>Aphidomorpha</taxon>
        <taxon>Aphidoidea</taxon>
        <taxon>Aphididae</taxon>
        <taxon>Aphidini</taxon>
        <taxon>Aphis</taxon>
        <taxon>Aphis</taxon>
    </lineage>
</organism>
<accession>A0A6G0YI13</accession>
<dbReference type="SUPFAM" id="SSF53756">
    <property type="entry name" value="UDP-Glycosyltransferase/glycogen phosphorylase"/>
    <property type="match status" value="1"/>
</dbReference>
<dbReference type="Proteomes" id="UP000478052">
    <property type="component" value="Unassembled WGS sequence"/>
</dbReference>
<dbReference type="GO" id="GO:0008194">
    <property type="term" value="F:UDP-glycosyltransferase activity"/>
    <property type="evidence" value="ECO:0007669"/>
    <property type="project" value="InterPro"/>
</dbReference>
<evidence type="ECO:0000256" key="5">
    <source>
        <dbReference type="ARBA" id="ARBA00022692"/>
    </source>
</evidence>
<evidence type="ECO:0000256" key="4">
    <source>
        <dbReference type="ARBA" id="ARBA00022679"/>
    </source>
</evidence>
<comment type="subcellular location">
    <subcellularLocation>
        <location evidence="10">Endomembrane system</location>
        <topology evidence="10">Single-pass type I membrane protein</topology>
    </subcellularLocation>
    <subcellularLocation>
        <location evidence="1">Endoplasmic reticulum</location>
    </subcellularLocation>
</comment>
<keyword evidence="3 11" id="KW-0328">Glycosyltransferase</keyword>
<dbReference type="OrthoDB" id="5835829at2759"/>
<keyword evidence="7 12" id="KW-1133">Transmembrane helix</keyword>
<name>A0A6G0YI13_APHCR</name>
<keyword evidence="6" id="KW-0256">Endoplasmic reticulum</keyword>
<dbReference type="InterPro" id="IPR002213">
    <property type="entry name" value="UDP_glucos_trans"/>
</dbReference>
<evidence type="ECO:0000256" key="1">
    <source>
        <dbReference type="ARBA" id="ARBA00004240"/>
    </source>
</evidence>
<dbReference type="Gene3D" id="3.40.50.2000">
    <property type="entry name" value="Glycogen Phosphorylase B"/>
    <property type="match status" value="2"/>
</dbReference>
<gene>
    <name evidence="13" type="ORF">FWK35_00016556</name>
</gene>
<reference evidence="13 14" key="1">
    <citation type="submission" date="2019-08" db="EMBL/GenBank/DDBJ databases">
        <title>Whole genome of Aphis craccivora.</title>
        <authorList>
            <person name="Voronova N.V."/>
            <person name="Shulinski R.S."/>
            <person name="Bandarenka Y.V."/>
            <person name="Zhorov D.G."/>
            <person name="Warner D."/>
        </authorList>
    </citation>
    <scope>NUCLEOTIDE SEQUENCE [LARGE SCALE GENOMIC DNA]</scope>
    <source>
        <strain evidence="13">180601</strain>
        <tissue evidence="13">Whole Body</tissue>
    </source>
</reference>
<evidence type="ECO:0000256" key="2">
    <source>
        <dbReference type="ARBA" id="ARBA00009995"/>
    </source>
</evidence>
<evidence type="ECO:0000256" key="10">
    <source>
        <dbReference type="ARBA" id="ARBA00046288"/>
    </source>
</evidence>
<dbReference type="InterPro" id="IPR035595">
    <property type="entry name" value="UDP_glycos_trans_CS"/>
</dbReference>
<dbReference type="PANTHER" id="PTHR48043:SF145">
    <property type="entry name" value="FI06409P-RELATED"/>
    <property type="match status" value="1"/>
</dbReference>
<keyword evidence="4 11" id="KW-0808">Transferase</keyword>
<sequence>PYISNQQKRQFLRGINLNIVTALVRVRNDIISTYLATYTAYADRNATGLRDLKVSSNMRRTKSSSRGALQLIAALCACSALSLQWTPAGAANVLAVQSIAGKSHWNVMRALLRALTDRGHTVTAFTPFLDGDRDGYTEVDVSGDLEVRVGLNVSMFADVQSTPIIVKYVVNATRTGCGAVFEHPRMREIFDGRSRPFDVLVVQALWLDCVSYAANVLRVPAVYVVPSPIVTHSERSFFGHVPNPAAVSNVLFWRAVPKAFADRFANTLHMVYGSWSLWREERRHRQIQPLASDAVDLVKPSVTFTNTHFITEPSRPLSPDVVQIGGIHLAPPGPLPKFEIPTDILEFIDDAPHGVIYFTLGSVVLMSSLPEDILSVFRECFSQIPQKVLWKYEGDMKDKPKNVMTRKWFPQRDILLHPNMKLFISHGGISGVYETVDAGVPVLGFPIFYDQPRNIDNLVNAGMAISMDLNFVTKDKLLNAILQIVNDEKYGKNAKIASERFKDRPMSPADSVVYWTEYVLRHNGAPHLKSHALNLTWYQYFLVDVIITLLFIALIILFIIYYLLKTIYKHYLKYAHNGKANCE</sequence>
<dbReference type="InterPro" id="IPR050271">
    <property type="entry name" value="UDP-glycosyltransferase"/>
</dbReference>
<keyword evidence="5 12" id="KW-0812">Transmembrane</keyword>
<evidence type="ECO:0000256" key="9">
    <source>
        <dbReference type="ARBA" id="ARBA00023180"/>
    </source>
</evidence>
<dbReference type="AlphaFoldDB" id="A0A6G0YI13"/>
<feature type="transmembrane region" description="Helical" evidence="12">
    <location>
        <begin position="537"/>
        <end position="564"/>
    </location>
</feature>
<dbReference type="PANTHER" id="PTHR48043">
    <property type="entry name" value="EG:EG0003.4 PROTEIN-RELATED"/>
    <property type="match status" value="1"/>
</dbReference>
<evidence type="ECO:0000313" key="13">
    <source>
        <dbReference type="EMBL" id="KAF0756028.1"/>
    </source>
</evidence>
<proteinExistence type="inferred from homology"/>
<evidence type="ECO:0000256" key="12">
    <source>
        <dbReference type="SAM" id="Phobius"/>
    </source>
</evidence>
<protein>
    <submittedName>
        <fullName evidence="13">UDP-glucuronosyltransferase 2B1-like isoform X1</fullName>
    </submittedName>
</protein>
<evidence type="ECO:0000256" key="3">
    <source>
        <dbReference type="ARBA" id="ARBA00022676"/>
    </source>
</evidence>
<dbReference type="EMBL" id="VUJU01003957">
    <property type="protein sequence ID" value="KAF0756028.1"/>
    <property type="molecule type" value="Genomic_DNA"/>
</dbReference>
<evidence type="ECO:0000256" key="8">
    <source>
        <dbReference type="ARBA" id="ARBA00023136"/>
    </source>
</evidence>
<evidence type="ECO:0000256" key="11">
    <source>
        <dbReference type="RuleBase" id="RU003718"/>
    </source>
</evidence>
<keyword evidence="14" id="KW-1185">Reference proteome</keyword>
<evidence type="ECO:0000256" key="6">
    <source>
        <dbReference type="ARBA" id="ARBA00022824"/>
    </source>
</evidence>
<dbReference type="GO" id="GO:0005783">
    <property type="term" value="C:endoplasmic reticulum"/>
    <property type="evidence" value="ECO:0007669"/>
    <property type="project" value="UniProtKB-SubCell"/>
</dbReference>
<dbReference type="Pfam" id="PF00201">
    <property type="entry name" value="UDPGT"/>
    <property type="match status" value="1"/>
</dbReference>
<dbReference type="FunFam" id="3.40.50.2000:FF:000050">
    <property type="entry name" value="UDP-glucuronosyltransferase"/>
    <property type="match status" value="1"/>
</dbReference>
<dbReference type="CDD" id="cd03784">
    <property type="entry name" value="GT1_Gtf-like"/>
    <property type="match status" value="1"/>
</dbReference>
<keyword evidence="8 12" id="KW-0472">Membrane</keyword>
<comment type="similarity">
    <text evidence="2 11">Belongs to the UDP-glycosyltransferase family.</text>
</comment>
<evidence type="ECO:0000256" key="7">
    <source>
        <dbReference type="ARBA" id="ARBA00022989"/>
    </source>
</evidence>
<keyword evidence="9" id="KW-0325">Glycoprotein</keyword>
<dbReference type="PROSITE" id="PS00375">
    <property type="entry name" value="UDPGT"/>
    <property type="match status" value="1"/>
</dbReference>
<feature type="non-terminal residue" evidence="13">
    <location>
        <position position="1"/>
    </location>
</feature>
<comment type="caution">
    <text evidence="13">The sequence shown here is derived from an EMBL/GenBank/DDBJ whole genome shotgun (WGS) entry which is preliminary data.</text>
</comment>
<evidence type="ECO:0000313" key="14">
    <source>
        <dbReference type="Proteomes" id="UP000478052"/>
    </source>
</evidence>